<reference evidence="11 12" key="1">
    <citation type="submission" date="2016-10" db="EMBL/GenBank/DDBJ databases">
        <authorList>
            <person name="Varghese N."/>
            <person name="Submissions S."/>
        </authorList>
    </citation>
    <scope>NUCLEOTIDE SEQUENCE [LARGE SCALE GENOMIC DNA]</scope>
    <source>
        <strain evidence="11 12">PL 12/M</strain>
    </source>
</reference>
<proteinExistence type="inferred from homology"/>
<dbReference type="RefSeq" id="WP_091710419.1">
    <property type="nucleotide sequence ID" value="NZ_FNCA01000007.1"/>
</dbReference>
<evidence type="ECO:0000256" key="3">
    <source>
        <dbReference type="ARBA" id="ARBA00022694"/>
    </source>
</evidence>
<evidence type="ECO:0000256" key="1">
    <source>
        <dbReference type="ARBA" id="ARBA00022485"/>
    </source>
</evidence>
<dbReference type="PANTHER" id="PTHR13930">
    <property type="entry name" value="S-ADENOSYL-L-METHIONINE-DEPENDENT TRNA 4-DEMETHYLWYOSINE SYNTHASE"/>
    <property type="match status" value="1"/>
</dbReference>
<keyword evidence="1 9" id="KW-0004">4Fe-4S</keyword>
<dbReference type="GO" id="GO:0102521">
    <property type="term" value="F:tRNA-4-demethylwyosine synthase activity"/>
    <property type="evidence" value="ECO:0007669"/>
    <property type="project" value="UniProtKB-EC"/>
</dbReference>
<comment type="function">
    <text evidence="9">Component of the wyosine derivatives biosynthesis pathway that catalyzes the condensation of N-methylguanine with 2 carbon atoms from pyruvate to form the tricyclic 4-demethylwyosine (imG-14) on guanosine-37 of tRNA(Phe).</text>
</comment>
<comment type="similarity">
    <text evidence="9">Belongs to the TYW1 family.</text>
</comment>
<sequence length="320" mass="36310">MARRRKNKNKDSSDDESEITDFKSLLRKQGYSLAGRHSAVKTCMWLRRSIKDEGECYKSVFYGITSHRCLQMTPTLMCNQKCLHCWRPTEVDVPMPVGWDSPVEIVGSSIESQRKLLSGFGGSAPLERWKEGNDPKHVAISLSGEPTLFPHLDELIDEFKEQGFTTFVVSNGTVPEMMAKINPAQLYMSLDAPDRETYEKVCQPKSPVLWDNILRSLEILKSKETRTVIRITLVKGVNMFDPEGYAKLIKIAEPDYIEVKAYMHLGFSRKRLPREAMPSHDEVMQFSEELAQHLGYKVAGDVEVSRVVLLSKDGSVAHLL</sequence>
<dbReference type="CDD" id="cd01335">
    <property type="entry name" value="Radical_SAM"/>
    <property type="match status" value="1"/>
</dbReference>
<evidence type="ECO:0000259" key="10">
    <source>
        <dbReference type="PROSITE" id="PS51918"/>
    </source>
</evidence>
<feature type="binding site" evidence="9">
    <location>
        <position position="43"/>
    </location>
    <ligand>
        <name>[4Fe-4S] cluster</name>
        <dbReference type="ChEBI" id="CHEBI:49883"/>
        <label>1</label>
    </ligand>
</feature>
<dbReference type="InterPro" id="IPR034556">
    <property type="entry name" value="tRNA_wybutosine-synthase"/>
</dbReference>
<protein>
    <recommendedName>
        <fullName evidence="9">S-adenosyl-L-methionine-dependent tRNA 4-demethylwyosine synthase</fullName>
        <ecNumber evidence="9">4.1.3.44</ecNumber>
    </recommendedName>
    <alternativeName>
        <fullName evidence="9">tRNA wyosine derivatives biosynthesis protein Taw1</fullName>
    </alternativeName>
</protein>
<keyword evidence="7 9" id="KW-0456">Lyase</keyword>
<dbReference type="InterPro" id="IPR007197">
    <property type="entry name" value="rSAM"/>
</dbReference>
<dbReference type="InterPro" id="IPR013917">
    <property type="entry name" value="tRNA_wybutosine-synth"/>
</dbReference>
<dbReference type="Gene3D" id="3.20.20.70">
    <property type="entry name" value="Aldolase class I"/>
    <property type="match status" value="1"/>
</dbReference>
<dbReference type="SFLD" id="SFLDG01071">
    <property type="entry name" value="tRNA_wybutosine-synthesizing"/>
    <property type="match status" value="1"/>
</dbReference>
<dbReference type="PANTHER" id="PTHR13930:SF0">
    <property type="entry name" value="S-ADENOSYL-L-METHIONINE-DEPENDENT TRNA 4-DEMETHYLWYOSINE SYNTHASE TYW1-RELATED"/>
    <property type="match status" value="1"/>
</dbReference>
<keyword evidence="4 9" id="KW-0479">Metal-binding</keyword>
<keyword evidence="9" id="KW-0963">Cytoplasm</keyword>
<dbReference type="GO" id="GO:0005737">
    <property type="term" value="C:cytoplasm"/>
    <property type="evidence" value="ECO:0007669"/>
    <property type="project" value="UniProtKB-SubCell"/>
</dbReference>
<evidence type="ECO:0000256" key="2">
    <source>
        <dbReference type="ARBA" id="ARBA00022691"/>
    </source>
</evidence>
<dbReference type="Pfam" id="PF08608">
    <property type="entry name" value="Wyosine_form"/>
    <property type="match status" value="1"/>
</dbReference>
<feature type="binding site" evidence="9">
    <location>
        <position position="85"/>
    </location>
    <ligand>
        <name>[4Fe-4S] cluster</name>
        <dbReference type="ChEBI" id="CHEBI:49883"/>
        <label>2</label>
        <note>4Fe-4S-S-AdoMet</note>
    </ligand>
</feature>
<evidence type="ECO:0000256" key="6">
    <source>
        <dbReference type="ARBA" id="ARBA00023014"/>
    </source>
</evidence>
<dbReference type="SFLD" id="SFLDF00284">
    <property type="entry name" value="tRNA_wybutosine-synthesizing"/>
    <property type="match status" value="1"/>
</dbReference>
<dbReference type="Proteomes" id="UP000199259">
    <property type="component" value="Unassembled WGS sequence"/>
</dbReference>
<dbReference type="SFLD" id="SFLDS00029">
    <property type="entry name" value="Radical_SAM"/>
    <property type="match status" value="1"/>
</dbReference>
<dbReference type="Pfam" id="PF04055">
    <property type="entry name" value="Radical_SAM"/>
    <property type="match status" value="1"/>
</dbReference>
<evidence type="ECO:0000256" key="8">
    <source>
        <dbReference type="ARBA" id="ARBA00049466"/>
    </source>
</evidence>
<comment type="cofactor">
    <cofactor evidence="9">
        <name>[4Fe-4S] cluster</name>
        <dbReference type="ChEBI" id="CHEBI:49883"/>
    </cofactor>
    <text evidence="9">Binds 2 [4Fe-4S] clusters. Binds 1 [4Fe-4S] cluster coordinated with 3 cysteines and an exchangeable S-adenosyl-L-methionine.</text>
</comment>
<dbReference type="PROSITE" id="PS51918">
    <property type="entry name" value="RADICAL_SAM"/>
    <property type="match status" value="1"/>
</dbReference>
<keyword evidence="3 9" id="KW-0819">tRNA processing</keyword>
<evidence type="ECO:0000256" key="9">
    <source>
        <dbReference type="HAMAP-Rule" id="MF_01921"/>
    </source>
</evidence>
<keyword evidence="5 9" id="KW-0408">Iron</keyword>
<dbReference type="GO" id="GO:0046872">
    <property type="term" value="F:metal ion binding"/>
    <property type="evidence" value="ECO:0007669"/>
    <property type="project" value="UniProtKB-KW"/>
</dbReference>
<dbReference type="InterPro" id="IPR023993">
    <property type="entry name" value="TYW1_archaea"/>
</dbReference>
<name>A0A7Z7AXS2_9EURY</name>
<evidence type="ECO:0000313" key="11">
    <source>
        <dbReference type="EMBL" id="SDG08982.1"/>
    </source>
</evidence>
<keyword evidence="2 9" id="KW-0949">S-adenosyl-L-methionine</keyword>
<comment type="subcellular location">
    <subcellularLocation>
        <location evidence="9">Cytoplasm</location>
    </subcellularLocation>
</comment>
<dbReference type="SUPFAM" id="SSF102114">
    <property type="entry name" value="Radical SAM enzymes"/>
    <property type="match status" value="1"/>
</dbReference>
<feature type="binding site" evidence="9">
    <location>
        <position position="82"/>
    </location>
    <ligand>
        <name>[4Fe-4S] cluster</name>
        <dbReference type="ChEBI" id="CHEBI:49883"/>
        <label>2</label>
        <note>4Fe-4S-S-AdoMet</note>
    </ligand>
</feature>
<dbReference type="OrthoDB" id="68499at2157"/>
<organism evidence="11 12">
    <name type="scientific">Methanolobus vulcani</name>
    <dbReference type="NCBI Taxonomy" id="38026"/>
    <lineage>
        <taxon>Archaea</taxon>
        <taxon>Methanobacteriati</taxon>
        <taxon>Methanobacteriota</taxon>
        <taxon>Stenosarchaea group</taxon>
        <taxon>Methanomicrobia</taxon>
        <taxon>Methanosarcinales</taxon>
        <taxon>Methanosarcinaceae</taxon>
        <taxon>Methanolobus</taxon>
    </lineage>
</organism>
<comment type="catalytic activity">
    <reaction evidence="8 9">
        <text>N(1)-methylguanosine(37) in tRNA(Phe) + pyruvate + S-adenosyl-L-methionine = 4-demethylwyosine(37) in tRNA(Phe) + 5'-deoxyadenosine + L-methionine + CO2 + H2O</text>
        <dbReference type="Rhea" id="RHEA:36347"/>
        <dbReference type="Rhea" id="RHEA-COMP:10164"/>
        <dbReference type="Rhea" id="RHEA-COMP:10165"/>
        <dbReference type="ChEBI" id="CHEBI:15361"/>
        <dbReference type="ChEBI" id="CHEBI:15377"/>
        <dbReference type="ChEBI" id="CHEBI:16526"/>
        <dbReference type="ChEBI" id="CHEBI:17319"/>
        <dbReference type="ChEBI" id="CHEBI:57844"/>
        <dbReference type="ChEBI" id="CHEBI:59789"/>
        <dbReference type="ChEBI" id="CHEBI:64315"/>
        <dbReference type="ChEBI" id="CHEBI:73542"/>
        <dbReference type="EC" id="4.1.3.44"/>
    </reaction>
</comment>
<feature type="binding site" evidence="9">
    <location>
        <position position="69"/>
    </location>
    <ligand>
        <name>[4Fe-4S] cluster</name>
        <dbReference type="ChEBI" id="CHEBI:49883"/>
        <label>1</label>
    </ligand>
</feature>
<evidence type="ECO:0000256" key="5">
    <source>
        <dbReference type="ARBA" id="ARBA00023004"/>
    </source>
</evidence>
<dbReference type="InterPro" id="IPR058240">
    <property type="entry name" value="rSAM_sf"/>
</dbReference>
<comment type="caution">
    <text evidence="11">The sequence shown here is derived from an EMBL/GenBank/DDBJ whole genome shotgun (WGS) entry which is preliminary data.</text>
</comment>
<dbReference type="GO" id="GO:0008033">
    <property type="term" value="P:tRNA processing"/>
    <property type="evidence" value="ECO:0007669"/>
    <property type="project" value="UniProtKB-UniRule"/>
</dbReference>
<dbReference type="InterPro" id="IPR013785">
    <property type="entry name" value="Aldolase_TIM"/>
</dbReference>
<dbReference type="EC" id="4.1.3.44" evidence="9"/>
<comment type="subunit">
    <text evidence="9">Monomer.</text>
</comment>
<keyword evidence="12" id="KW-1185">Reference proteome</keyword>
<dbReference type="EMBL" id="FNCA01000007">
    <property type="protein sequence ID" value="SDG08982.1"/>
    <property type="molecule type" value="Genomic_DNA"/>
</dbReference>
<evidence type="ECO:0000256" key="7">
    <source>
        <dbReference type="ARBA" id="ARBA00023239"/>
    </source>
</evidence>
<dbReference type="NCBIfam" id="TIGR03972">
    <property type="entry name" value="rSAM_TYW1"/>
    <property type="match status" value="1"/>
</dbReference>
<evidence type="ECO:0000313" key="12">
    <source>
        <dbReference type="Proteomes" id="UP000199259"/>
    </source>
</evidence>
<dbReference type="HAMAP" id="MF_01921">
    <property type="entry name" value="TYW1_archaea"/>
    <property type="match status" value="1"/>
</dbReference>
<feature type="binding site" evidence="9">
    <location>
        <position position="78"/>
    </location>
    <ligand>
        <name>[4Fe-4S] cluster</name>
        <dbReference type="ChEBI" id="CHEBI:49883"/>
        <label>2</label>
        <note>4Fe-4S-S-AdoMet</note>
    </ligand>
</feature>
<keyword evidence="6 9" id="KW-0411">Iron-sulfur</keyword>
<evidence type="ECO:0000256" key="4">
    <source>
        <dbReference type="ARBA" id="ARBA00022723"/>
    </source>
</evidence>
<feature type="domain" description="Radical SAM core" evidence="10">
    <location>
        <begin position="62"/>
        <end position="297"/>
    </location>
</feature>
<dbReference type="GO" id="GO:0051539">
    <property type="term" value="F:4 iron, 4 sulfur cluster binding"/>
    <property type="evidence" value="ECO:0007669"/>
    <property type="project" value="UniProtKB-UniRule"/>
</dbReference>
<feature type="binding site" evidence="9">
    <location>
        <position position="56"/>
    </location>
    <ligand>
        <name>[4Fe-4S] cluster</name>
        <dbReference type="ChEBI" id="CHEBI:49883"/>
        <label>1</label>
    </ligand>
</feature>
<gene>
    <name evidence="9" type="primary">taw1</name>
    <name evidence="11" type="ORF">SAMN04488589_2119</name>
</gene>
<dbReference type="AlphaFoldDB" id="A0A7Z7AXS2"/>
<accession>A0A7Z7AXS2</accession>